<organism evidence="1">
    <name type="scientific">mine drainage metagenome</name>
    <dbReference type="NCBI Taxonomy" id="410659"/>
    <lineage>
        <taxon>unclassified sequences</taxon>
        <taxon>metagenomes</taxon>
        <taxon>ecological metagenomes</taxon>
    </lineage>
</organism>
<accession>E6PFK0</accession>
<dbReference type="EMBL" id="CABL01000006">
    <property type="protein sequence ID" value="CBH75236.1"/>
    <property type="molecule type" value="Genomic_DNA"/>
</dbReference>
<protein>
    <submittedName>
        <fullName evidence="1">Uncharacterized protein</fullName>
    </submittedName>
</protein>
<dbReference type="AlphaFoldDB" id="E6PFK0"/>
<reference evidence="1" key="1">
    <citation type="submission" date="2009-10" db="EMBL/GenBank/DDBJ databases">
        <title>Diversity of trophic interactions inside an arsenic-rich microbial ecosystem.</title>
        <authorList>
            <person name="Bertin P.N."/>
            <person name="Heinrich-Salmeron A."/>
            <person name="Pelletier E."/>
            <person name="Goulhen-Chollet F."/>
            <person name="Arsene-Ploetze F."/>
            <person name="Gallien S."/>
            <person name="Calteau A."/>
            <person name="Vallenet D."/>
            <person name="Casiot C."/>
            <person name="Chane-Woon-Ming B."/>
            <person name="Giloteaux L."/>
            <person name="Barakat M."/>
            <person name="Bonnefoy V."/>
            <person name="Bruneel O."/>
            <person name="Chandler M."/>
            <person name="Cleiss J."/>
            <person name="Duran R."/>
            <person name="Elbaz-Poulichet F."/>
            <person name="Fonknechten N."/>
            <person name="Lauga B."/>
            <person name="Mornico D."/>
            <person name="Ortet P."/>
            <person name="Schaeffer C."/>
            <person name="Siguier P."/>
            <person name="Alexander Thil Smith A."/>
            <person name="Van Dorsselaer A."/>
            <person name="Weissenbach J."/>
            <person name="Medigue C."/>
            <person name="Le Paslier D."/>
        </authorList>
    </citation>
    <scope>NUCLEOTIDE SEQUENCE</scope>
</reference>
<comment type="caution">
    <text evidence="1">The sequence shown here is derived from an EMBL/GenBank/DDBJ whole genome shotgun (WGS) entry which is preliminary data.</text>
</comment>
<sequence>MLNRIAVFAAATIAGAALLLGGVASPKIRQQAAARFTPGPGIWFALGVDAHGNPASPFRTVWSHIVKLGGPVIHGIPENSLNARVAVLSCDASFEGSTTSPQEFETMRFTVMNETPYFLRYTRIVVEIDRGASYEDPILFDLKPYELRSFVLTQGGAAADGNLPGYHHYPKWMLCGAGPAQRANGEMLDFEPGFFNPKGEQTNMVFPGKP</sequence>
<gene>
    <name evidence="1" type="ORF">CARN1_1561</name>
</gene>
<name>E6PFK0_9ZZZZ</name>
<evidence type="ECO:0000313" key="1">
    <source>
        <dbReference type="EMBL" id="CBH75236.1"/>
    </source>
</evidence>
<proteinExistence type="predicted"/>